<feature type="transmembrane region" description="Helical" evidence="1">
    <location>
        <begin position="31"/>
        <end position="52"/>
    </location>
</feature>
<feature type="transmembrane region" description="Helical" evidence="1">
    <location>
        <begin position="73"/>
        <end position="100"/>
    </location>
</feature>
<sequence length="135" mass="14430">MATAVDTGTLLHPEAVQHLPPFITQPGETDWFLVAMAIFLLAVIVGIGVFYLKLHALPEHMAHRGQKVQFEIVAVLALIALFTHNHAFWIVALLLAMVPIPNISTPLASMARSLGIMSGQPEGGAAKTDTPDDGS</sequence>
<accession>A0AAU8AEP0</accession>
<name>A0AAU8AEP0_9RHOB</name>
<organism evidence="2">
    <name type="scientific">Alloyangia sp. H15</name>
    <dbReference type="NCBI Taxonomy" id="3029062"/>
    <lineage>
        <taxon>Bacteria</taxon>
        <taxon>Pseudomonadati</taxon>
        <taxon>Pseudomonadota</taxon>
        <taxon>Alphaproteobacteria</taxon>
        <taxon>Rhodobacterales</taxon>
        <taxon>Roseobacteraceae</taxon>
        <taxon>Alloyangia</taxon>
    </lineage>
</organism>
<protein>
    <submittedName>
        <fullName evidence="2">Uncharacterized protein</fullName>
    </submittedName>
</protein>
<dbReference type="EMBL" id="CP123384">
    <property type="protein sequence ID" value="XCC92956.1"/>
    <property type="molecule type" value="Genomic_DNA"/>
</dbReference>
<keyword evidence="1" id="KW-0472">Membrane</keyword>
<keyword evidence="1" id="KW-1133">Transmembrane helix</keyword>
<evidence type="ECO:0000313" key="2">
    <source>
        <dbReference type="EMBL" id="XCC92956.1"/>
    </source>
</evidence>
<reference evidence="2" key="1">
    <citation type="submission" date="2023-02" db="EMBL/GenBank/DDBJ databases">
        <title>Description and genomic characterization of Salipiger bruguierae sp. nov., isolated from the sediment of mangrove plant Bruguiera sexangula.</title>
        <authorList>
            <person name="Long M."/>
        </authorList>
    </citation>
    <scope>NUCLEOTIDE SEQUENCE</scope>
    <source>
        <strain evidence="2">H15</strain>
    </source>
</reference>
<keyword evidence="1" id="KW-0812">Transmembrane</keyword>
<dbReference type="AlphaFoldDB" id="A0AAU8AEP0"/>
<evidence type="ECO:0000256" key="1">
    <source>
        <dbReference type="SAM" id="Phobius"/>
    </source>
</evidence>
<gene>
    <name evidence="2" type="ORF">PVT71_10765</name>
</gene>
<proteinExistence type="predicted"/>
<dbReference type="RefSeq" id="WP_353471783.1">
    <property type="nucleotide sequence ID" value="NZ_CP123384.1"/>
</dbReference>